<evidence type="ECO:0000313" key="1">
    <source>
        <dbReference type="EMBL" id="MFD0837493.1"/>
    </source>
</evidence>
<proteinExistence type="predicted"/>
<protein>
    <submittedName>
        <fullName evidence="1">Uncharacterized protein</fullName>
    </submittedName>
</protein>
<reference evidence="2" key="1">
    <citation type="journal article" date="2019" name="Int. J. Syst. Evol. Microbiol.">
        <title>The Global Catalogue of Microorganisms (GCM) 10K type strain sequencing project: providing services to taxonomists for standard genome sequencing and annotation.</title>
        <authorList>
            <consortium name="The Broad Institute Genomics Platform"/>
            <consortium name="The Broad Institute Genome Sequencing Center for Infectious Disease"/>
            <person name="Wu L."/>
            <person name="Ma J."/>
        </authorList>
    </citation>
    <scope>NUCLEOTIDE SEQUENCE [LARGE SCALE GENOMIC DNA]</scope>
    <source>
        <strain evidence="2">CCUG 60529</strain>
    </source>
</reference>
<gene>
    <name evidence="1" type="ORF">ACFQ0I_17075</name>
</gene>
<keyword evidence="2" id="KW-1185">Reference proteome</keyword>
<sequence length="91" mass="10980">MKIEFTKEEYKTLLTIVYCGEWMLNSHKIKDDSLSKKTESLEQNIFSFAKDAGLEKWIEFDTEMKKYFPTADMEDELHKFIDLYNLRQKKI</sequence>
<name>A0ABW3BXJ7_9FLAO</name>
<dbReference type="EMBL" id="JBHTIB010000040">
    <property type="protein sequence ID" value="MFD0837493.1"/>
    <property type="molecule type" value="Genomic_DNA"/>
</dbReference>
<evidence type="ECO:0000313" key="2">
    <source>
        <dbReference type="Proteomes" id="UP001597011"/>
    </source>
</evidence>
<dbReference type="RefSeq" id="WP_379944201.1">
    <property type="nucleotide sequence ID" value="NZ_JBHTIB010000040.1"/>
</dbReference>
<dbReference type="Proteomes" id="UP001597011">
    <property type="component" value="Unassembled WGS sequence"/>
</dbReference>
<comment type="caution">
    <text evidence="1">The sequence shown here is derived from an EMBL/GenBank/DDBJ whole genome shotgun (WGS) entry which is preliminary data.</text>
</comment>
<organism evidence="1 2">
    <name type="scientific">Mariniflexile aquimaris</name>
    <dbReference type="NCBI Taxonomy" id="881009"/>
    <lineage>
        <taxon>Bacteria</taxon>
        <taxon>Pseudomonadati</taxon>
        <taxon>Bacteroidota</taxon>
        <taxon>Flavobacteriia</taxon>
        <taxon>Flavobacteriales</taxon>
        <taxon>Flavobacteriaceae</taxon>
        <taxon>Mariniflexile</taxon>
    </lineage>
</organism>
<accession>A0ABW3BXJ7</accession>